<dbReference type="PANTHER" id="PTHR46558:SF4">
    <property type="entry name" value="DNA-BIDING PHAGE PROTEIN"/>
    <property type="match status" value="1"/>
</dbReference>
<protein>
    <submittedName>
        <fullName evidence="3">Helix-turn-helix transcriptional regulator</fullName>
    </submittedName>
</protein>
<dbReference type="Gene3D" id="1.10.260.40">
    <property type="entry name" value="lambda repressor-like DNA-binding domains"/>
    <property type="match status" value="1"/>
</dbReference>
<proteinExistence type="predicted"/>
<keyword evidence="1" id="KW-0238">DNA-binding</keyword>
<organism evidence="3 4">
    <name type="scientific">Mogibacterium kristiansenii</name>
    <dbReference type="NCBI Taxonomy" id="2606708"/>
    <lineage>
        <taxon>Bacteria</taxon>
        <taxon>Bacillati</taxon>
        <taxon>Bacillota</taxon>
        <taxon>Clostridia</taxon>
        <taxon>Peptostreptococcales</taxon>
        <taxon>Anaerovoracaceae</taxon>
        <taxon>Mogibacterium</taxon>
    </lineage>
</organism>
<dbReference type="InterPro" id="IPR010982">
    <property type="entry name" value="Lambda_DNA-bd_dom_sf"/>
</dbReference>
<feature type="domain" description="HTH cro/C1-type" evidence="2">
    <location>
        <begin position="6"/>
        <end position="60"/>
    </location>
</feature>
<comment type="caution">
    <text evidence="3">The sequence shown here is derived from an EMBL/GenBank/DDBJ whole genome shotgun (WGS) entry which is preliminary data.</text>
</comment>
<dbReference type="Pfam" id="PF01381">
    <property type="entry name" value="HTH_3"/>
    <property type="match status" value="1"/>
</dbReference>
<dbReference type="PANTHER" id="PTHR46558">
    <property type="entry name" value="TRACRIPTIONAL REGULATORY PROTEIN-RELATED-RELATED"/>
    <property type="match status" value="1"/>
</dbReference>
<dbReference type="RefSeq" id="WP_154554239.1">
    <property type="nucleotide sequence ID" value="NZ_VUNA01000007.1"/>
</dbReference>
<dbReference type="PROSITE" id="PS50943">
    <property type="entry name" value="HTH_CROC1"/>
    <property type="match status" value="1"/>
</dbReference>
<dbReference type="GO" id="GO:0003677">
    <property type="term" value="F:DNA binding"/>
    <property type="evidence" value="ECO:0007669"/>
    <property type="project" value="UniProtKB-KW"/>
</dbReference>
<evidence type="ECO:0000256" key="1">
    <source>
        <dbReference type="ARBA" id="ARBA00023125"/>
    </source>
</evidence>
<sequence>MPKLTLKAARVNAGYTQQDVADNMHVALSTVRNWENGTTSPKLSQFVKLCRLYNTPMDGIFFEDEIS</sequence>
<accession>A0A6N7XKT7</accession>
<dbReference type="SMART" id="SM00530">
    <property type="entry name" value="HTH_XRE"/>
    <property type="match status" value="1"/>
</dbReference>
<keyword evidence="4" id="KW-1185">Reference proteome</keyword>
<dbReference type="Proteomes" id="UP000469424">
    <property type="component" value="Unassembled WGS sequence"/>
</dbReference>
<reference evidence="3 4" key="1">
    <citation type="submission" date="2019-08" db="EMBL/GenBank/DDBJ databases">
        <title>In-depth cultivation of the pig gut microbiome towards novel bacterial diversity and tailored functional studies.</title>
        <authorList>
            <person name="Wylensek D."/>
            <person name="Hitch T.C.A."/>
            <person name="Clavel T."/>
        </authorList>
    </citation>
    <scope>NUCLEOTIDE SEQUENCE [LARGE SCALE GENOMIC DNA]</scope>
    <source>
        <strain evidence="3 4">WCA-MUC-591-APC-4B</strain>
    </source>
</reference>
<evidence type="ECO:0000259" key="2">
    <source>
        <dbReference type="PROSITE" id="PS50943"/>
    </source>
</evidence>
<dbReference type="AlphaFoldDB" id="A0A6N7XKT7"/>
<dbReference type="SUPFAM" id="SSF47413">
    <property type="entry name" value="lambda repressor-like DNA-binding domains"/>
    <property type="match status" value="1"/>
</dbReference>
<dbReference type="CDD" id="cd00093">
    <property type="entry name" value="HTH_XRE"/>
    <property type="match status" value="1"/>
</dbReference>
<dbReference type="InterPro" id="IPR001387">
    <property type="entry name" value="Cro/C1-type_HTH"/>
</dbReference>
<evidence type="ECO:0000313" key="4">
    <source>
        <dbReference type="Proteomes" id="UP000469424"/>
    </source>
</evidence>
<gene>
    <name evidence="3" type="ORF">FYJ65_04845</name>
</gene>
<dbReference type="EMBL" id="VUNA01000007">
    <property type="protein sequence ID" value="MST70675.1"/>
    <property type="molecule type" value="Genomic_DNA"/>
</dbReference>
<evidence type="ECO:0000313" key="3">
    <source>
        <dbReference type="EMBL" id="MST70675.1"/>
    </source>
</evidence>
<name>A0A6N7XKT7_9FIRM</name>